<dbReference type="Gene3D" id="3.40.50.2300">
    <property type="match status" value="1"/>
</dbReference>
<sequence>MKPVILVVDDSRVDRRLVGGLLNQQTTFDVKFASDGNDALRRMSQSRIDAVVTDIVMPGKGGLQLVQEMRKHYSQTPVVLMTACGNEDISAEALTNGASSYVPKSQLGDRLSLTVARLVNRAMTDRCRSLSGKLMTTSVFHFEIGHDLFMIETVVNTIHRTMSSMQIGDPSDRIRACTALEEAISNAILHGNLEIGEMELAAARRSGGNLAVNRLIEARSRQPNLRDRRARLRAELHRDFARFSICDQGHGFDALSRAGHDLRDYFDAGKDRGLTLMHSLVDDIAFNESANEVTLAKVHA</sequence>
<gene>
    <name evidence="5" type="primary">srrA</name>
    <name evidence="5" type="ORF">TBK1r_41170</name>
</gene>
<dbReference type="InterPro" id="IPR036890">
    <property type="entry name" value="HATPase_C_sf"/>
</dbReference>
<evidence type="ECO:0000259" key="4">
    <source>
        <dbReference type="PROSITE" id="PS50110"/>
    </source>
</evidence>
<evidence type="ECO:0000313" key="5">
    <source>
        <dbReference type="EMBL" id="QDV85163.1"/>
    </source>
</evidence>
<keyword evidence="2" id="KW-0902">Two-component regulatory system</keyword>
<dbReference type="Pfam" id="PF00072">
    <property type="entry name" value="Response_reg"/>
    <property type="match status" value="1"/>
</dbReference>
<feature type="modified residue" description="4-aspartylphosphate" evidence="3">
    <location>
        <position position="54"/>
    </location>
</feature>
<dbReference type="Proteomes" id="UP000318081">
    <property type="component" value="Chromosome"/>
</dbReference>
<reference evidence="5 6" key="1">
    <citation type="submission" date="2019-02" db="EMBL/GenBank/DDBJ databases">
        <title>Deep-cultivation of Planctomycetes and their phenomic and genomic characterization uncovers novel biology.</title>
        <authorList>
            <person name="Wiegand S."/>
            <person name="Jogler M."/>
            <person name="Boedeker C."/>
            <person name="Pinto D."/>
            <person name="Vollmers J."/>
            <person name="Rivas-Marin E."/>
            <person name="Kohn T."/>
            <person name="Peeters S.H."/>
            <person name="Heuer A."/>
            <person name="Rast P."/>
            <person name="Oberbeckmann S."/>
            <person name="Bunk B."/>
            <person name="Jeske O."/>
            <person name="Meyerdierks A."/>
            <person name="Storesund J.E."/>
            <person name="Kallscheuer N."/>
            <person name="Luecker S."/>
            <person name="Lage O.M."/>
            <person name="Pohl T."/>
            <person name="Merkel B.J."/>
            <person name="Hornburger P."/>
            <person name="Mueller R.-W."/>
            <person name="Bruemmer F."/>
            <person name="Labrenz M."/>
            <person name="Spormann A.M."/>
            <person name="Op den Camp H."/>
            <person name="Overmann J."/>
            <person name="Amann R."/>
            <person name="Jetten M.S.M."/>
            <person name="Mascher T."/>
            <person name="Medema M.H."/>
            <person name="Devos D.P."/>
            <person name="Kaster A.-K."/>
            <person name="Ovreas L."/>
            <person name="Rohde M."/>
            <person name="Galperin M.Y."/>
            <person name="Jogler C."/>
        </authorList>
    </citation>
    <scope>NUCLEOTIDE SEQUENCE [LARGE SCALE GENOMIC DNA]</scope>
    <source>
        <strain evidence="5 6">TBK1r</strain>
    </source>
</reference>
<dbReference type="InterPro" id="IPR003594">
    <property type="entry name" value="HATPase_dom"/>
</dbReference>
<evidence type="ECO:0000313" key="6">
    <source>
        <dbReference type="Proteomes" id="UP000318081"/>
    </source>
</evidence>
<dbReference type="InterPro" id="IPR001789">
    <property type="entry name" value="Sig_transdc_resp-reg_receiver"/>
</dbReference>
<dbReference type="SMART" id="SM00448">
    <property type="entry name" value="REC"/>
    <property type="match status" value="1"/>
</dbReference>
<keyword evidence="1 3" id="KW-0597">Phosphoprotein</keyword>
<evidence type="ECO:0000256" key="2">
    <source>
        <dbReference type="ARBA" id="ARBA00023012"/>
    </source>
</evidence>
<dbReference type="RefSeq" id="WP_145214459.1">
    <property type="nucleotide sequence ID" value="NZ_CP036432.1"/>
</dbReference>
<evidence type="ECO:0000256" key="1">
    <source>
        <dbReference type="ARBA" id="ARBA00022553"/>
    </source>
</evidence>
<protein>
    <submittedName>
        <fullName evidence="5">Transcriptional regulatory protein SrrA</fullName>
    </submittedName>
</protein>
<name>A0ABX5XT24_9BACT</name>
<dbReference type="PANTHER" id="PTHR44591:SF14">
    <property type="entry name" value="PROTEIN PILG"/>
    <property type="match status" value="1"/>
</dbReference>
<dbReference type="InterPro" id="IPR011006">
    <property type="entry name" value="CheY-like_superfamily"/>
</dbReference>
<dbReference type="PANTHER" id="PTHR44591">
    <property type="entry name" value="STRESS RESPONSE REGULATOR PROTEIN 1"/>
    <property type="match status" value="1"/>
</dbReference>
<dbReference type="Pfam" id="PF13581">
    <property type="entry name" value="HATPase_c_2"/>
    <property type="match status" value="1"/>
</dbReference>
<dbReference type="Gene3D" id="3.30.565.10">
    <property type="entry name" value="Histidine kinase-like ATPase, C-terminal domain"/>
    <property type="match status" value="1"/>
</dbReference>
<dbReference type="CDD" id="cd16936">
    <property type="entry name" value="HATPase_RsbW-like"/>
    <property type="match status" value="1"/>
</dbReference>
<dbReference type="SUPFAM" id="SSF52172">
    <property type="entry name" value="CheY-like"/>
    <property type="match status" value="1"/>
</dbReference>
<proteinExistence type="predicted"/>
<dbReference type="EMBL" id="CP036432">
    <property type="protein sequence ID" value="QDV85163.1"/>
    <property type="molecule type" value="Genomic_DNA"/>
</dbReference>
<dbReference type="CDD" id="cd00156">
    <property type="entry name" value="REC"/>
    <property type="match status" value="1"/>
</dbReference>
<evidence type="ECO:0000256" key="3">
    <source>
        <dbReference type="PROSITE-ProRule" id="PRU00169"/>
    </source>
</evidence>
<dbReference type="InterPro" id="IPR050595">
    <property type="entry name" value="Bact_response_regulator"/>
</dbReference>
<accession>A0ABX5XT24</accession>
<dbReference type="PROSITE" id="PS50110">
    <property type="entry name" value="RESPONSE_REGULATORY"/>
    <property type="match status" value="1"/>
</dbReference>
<feature type="domain" description="Response regulatory" evidence="4">
    <location>
        <begin position="4"/>
        <end position="119"/>
    </location>
</feature>
<keyword evidence="6" id="KW-1185">Reference proteome</keyword>
<organism evidence="5 6">
    <name type="scientific">Stieleria magnilauensis</name>
    <dbReference type="NCBI Taxonomy" id="2527963"/>
    <lineage>
        <taxon>Bacteria</taxon>
        <taxon>Pseudomonadati</taxon>
        <taxon>Planctomycetota</taxon>
        <taxon>Planctomycetia</taxon>
        <taxon>Pirellulales</taxon>
        <taxon>Pirellulaceae</taxon>
        <taxon>Stieleria</taxon>
    </lineage>
</organism>
<dbReference type="SUPFAM" id="SSF55874">
    <property type="entry name" value="ATPase domain of HSP90 chaperone/DNA topoisomerase II/histidine kinase"/>
    <property type="match status" value="1"/>
</dbReference>